<sequence>MDHAATTRRQLLGALGCSAAAFPLMTRITLASAPWDARLVVIVLRGAMDGLDVLRPVGDPGFAALRPDPGGTATPLDGRFALHDGLSPLLPLWQAGELAFAHAVSTPYRDGRSHFDGQDILEAGGSAAPGDGGLRDGWLNRLLQATPGAEAETGFAIGRENLRILTGAAPVANWSPQTRLALGESAEQLLALAYRSDPLFHDAAAEAVALARSVAPGGGGGSPDRALAEFAAARLRGDTRIASFSLSGWDTHSHQARRMPGLLARLADTILTLRDGLGPVWGRTAVLAMTEFGRTARLNGSGGTDHGTGGALLLAGGAVRGGRVHADWPGLEEADLYDRRDLRPTRDLRAYAGWAMAGLFGLDTGLVQRAVFPGLELGADPGVVL</sequence>
<dbReference type="InterPro" id="IPR010869">
    <property type="entry name" value="DUF1501"/>
</dbReference>
<evidence type="ECO:0000313" key="2">
    <source>
        <dbReference type="Proteomes" id="UP000526408"/>
    </source>
</evidence>
<dbReference type="AlphaFoldDB" id="A0A7X6H0V6"/>
<reference evidence="1 2" key="1">
    <citation type="submission" date="2020-04" db="EMBL/GenBank/DDBJ databases">
        <authorList>
            <person name="Yoon J."/>
        </authorList>
    </citation>
    <scope>NUCLEOTIDE SEQUENCE [LARGE SCALE GENOMIC DNA]</scope>
    <source>
        <strain evidence="1 2">KMU-115</strain>
    </source>
</reference>
<dbReference type="PROSITE" id="PS51318">
    <property type="entry name" value="TAT"/>
    <property type="match status" value="1"/>
</dbReference>
<protein>
    <submittedName>
        <fullName evidence="1">DUF1501 domain-containing protein</fullName>
    </submittedName>
</protein>
<gene>
    <name evidence="1" type="ORF">HCU73_09135</name>
</gene>
<organism evidence="1 2">
    <name type="scientific">Roseicyclus persicicus</name>
    <dbReference type="NCBI Taxonomy" id="2650661"/>
    <lineage>
        <taxon>Bacteria</taxon>
        <taxon>Pseudomonadati</taxon>
        <taxon>Pseudomonadota</taxon>
        <taxon>Alphaproteobacteria</taxon>
        <taxon>Rhodobacterales</taxon>
        <taxon>Roseobacteraceae</taxon>
        <taxon>Roseicyclus</taxon>
    </lineage>
</organism>
<dbReference type="Pfam" id="PF07394">
    <property type="entry name" value="DUF1501"/>
    <property type="match status" value="1"/>
</dbReference>
<name>A0A7X6H0V6_9RHOB</name>
<dbReference type="EMBL" id="JAAZQQ010000002">
    <property type="protein sequence ID" value="NKX44752.1"/>
    <property type="molecule type" value="Genomic_DNA"/>
</dbReference>
<keyword evidence="2" id="KW-1185">Reference proteome</keyword>
<dbReference type="PANTHER" id="PTHR43737">
    <property type="entry name" value="BLL7424 PROTEIN"/>
    <property type="match status" value="1"/>
</dbReference>
<proteinExistence type="predicted"/>
<dbReference type="RefSeq" id="WP_168623098.1">
    <property type="nucleotide sequence ID" value="NZ_JAAZQQ010000002.1"/>
</dbReference>
<accession>A0A7X6H0V6</accession>
<dbReference type="InterPro" id="IPR006311">
    <property type="entry name" value="TAT_signal"/>
</dbReference>
<dbReference type="Proteomes" id="UP000526408">
    <property type="component" value="Unassembled WGS sequence"/>
</dbReference>
<evidence type="ECO:0000313" key="1">
    <source>
        <dbReference type="EMBL" id="NKX44752.1"/>
    </source>
</evidence>
<dbReference type="PANTHER" id="PTHR43737:SF1">
    <property type="entry name" value="DUF1501 DOMAIN-CONTAINING PROTEIN"/>
    <property type="match status" value="1"/>
</dbReference>
<comment type="caution">
    <text evidence="1">The sequence shown here is derived from an EMBL/GenBank/DDBJ whole genome shotgun (WGS) entry which is preliminary data.</text>
</comment>